<protein>
    <submittedName>
        <fullName evidence="1">Uncharacterized protein</fullName>
    </submittedName>
</protein>
<evidence type="ECO:0000313" key="2">
    <source>
        <dbReference type="Proteomes" id="UP000627984"/>
    </source>
</evidence>
<sequence length="110" mass="11517">MSPRFDDVMELQAGSLQFAGSGLHAAMKDLSDHWTALGDALNALEPMVGEDLISQLIGASYKGIRETADETLRSVVSGLQSHGAGVHQMAANRSTAEQRAIAALGPETPA</sequence>
<proteinExistence type="predicted"/>
<evidence type="ECO:0000313" key="1">
    <source>
        <dbReference type="EMBL" id="GGK69588.1"/>
    </source>
</evidence>
<gene>
    <name evidence="1" type="ORF">GCM10010126_31240</name>
</gene>
<comment type="caution">
    <text evidence="1">The sequence shown here is derived from an EMBL/GenBank/DDBJ whole genome shotgun (WGS) entry which is preliminary data.</text>
</comment>
<dbReference type="RefSeq" id="WP_204054448.1">
    <property type="nucleotide sequence ID" value="NZ_JBHSVA010000001.1"/>
</dbReference>
<name>A0AA37F4P3_9ACTN</name>
<reference evidence="1" key="1">
    <citation type="journal article" date="2014" name="Int. J. Syst. Evol. Microbiol.">
        <title>Complete genome sequence of Corynebacterium casei LMG S-19264T (=DSM 44701T), isolated from a smear-ripened cheese.</title>
        <authorList>
            <consortium name="US DOE Joint Genome Institute (JGI-PGF)"/>
            <person name="Walter F."/>
            <person name="Albersmeier A."/>
            <person name="Kalinowski J."/>
            <person name="Ruckert C."/>
        </authorList>
    </citation>
    <scope>NUCLEOTIDE SEQUENCE</scope>
    <source>
        <strain evidence="1">JCM 3093</strain>
    </source>
</reference>
<dbReference type="Proteomes" id="UP000627984">
    <property type="component" value="Unassembled WGS sequence"/>
</dbReference>
<organism evidence="1 2">
    <name type="scientific">Planomonospora parontospora</name>
    <dbReference type="NCBI Taxonomy" id="58119"/>
    <lineage>
        <taxon>Bacteria</taxon>
        <taxon>Bacillati</taxon>
        <taxon>Actinomycetota</taxon>
        <taxon>Actinomycetes</taxon>
        <taxon>Streptosporangiales</taxon>
        <taxon>Streptosporangiaceae</taxon>
        <taxon>Planomonospora</taxon>
    </lineage>
</organism>
<dbReference type="AlphaFoldDB" id="A0AA37F4P3"/>
<accession>A0AA37F4P3</accession>
<dbReference type="EMBL" id="BMQD01000009">
    <property type="protein sequence ID" value="GGK69588.1"/>
    <property type="molecule type" value="Genomic_DNA"/>
</dbReference>
<reference evidence="1" key="2">
    <citation type="submission" date="2022-09" db="EMBL/GenBank/DDBJ databases">
        <authorList>
            <person name="Sun Q."/>
            <person name="Ohkuma M."/>
        </authorList>
    </citation>
    <scope>NUCLEOTIDE SEQUENCE</scope>
    <source>
        <strain evidence="1">JCM 3093</strain>
    </source>
</reference>